<sequence length="106" mass="12117">MKHAVLYIYGAEQLCASCVNLPSAKETHEWLLAALSRKFPNQPFSIEYVDIHNPPQTEHIKQFAERVIHEDLFYPVVVLDGEIIGEGNPKLKNVVSKFEEYGYLAE</sequence>
<accession>A0A147K6H0</accession>
<dbReference type="STRING" id="1150625.Q75_12700"/>
<evidence type="ECO:0000313" key="1">
    <source>
        <dbReference type="EMBL" id="KUP05375.1"/>
    </source>
</evidence>
<dbReference type="InterPro" id="IPR009190">
    <property type="entry name" value="DUF1462"/>
</dbReference>
<proteinExistence type="predicted"/>
<reference evidence="1 2" key="1">
    <citation type="journal article" date="2016" name="Front. Microbiol.">
        <title>Microevolution Analysis of Bacillus coahuilensis Unveils Differences in Phosphorus Acquisition Strategies and Their Regulation.</title>
        <authorList>
            <person name="Gomez-Lunar Z."/>
            <person name="Hernandez-Gonzalez I."/>
            <person name="Rodriguez-Torres M.D."/>
            <person name="Souza V."/>
            <person name="Olmedo-Alvarez G."/>
        </authorList>
    </citation>
    <scope>NUCLEOTIDE SEQUENCE [LARGE SCALE GENOMIC DNA]</scope>
    <source>
        <strain evidence="2">p1.1.43</strain>
    </source>
</reference>
<dbReference type="PIRSF" id="PIRSF010603">
    <property type="entry name" value="UCP010603"/>
    <property type="match status" value="1"/>
</dbReference>
<dbReference type="OrthoDB" id="2389679at2"/>
<dbReference type="SUPFAM" id="SSF52833">
    <property type="entry name" value="Thioredoxin-like"/>
    <property type="match status" value="1"/>
</dbReference>
<name>A0A147K6H0_9BACI</name>
<dbReference type="PATRIC" id="fig|1150625.3.peg.2669"/>
<comment type="caution">
    <text evidence="1">The sequence shown here is derived from an EMBL/GenBank/DDBJ whole genome shotgun (WGS) entry which is preliminary data.</text>
</comment>
<dbReference type="InterPro" id="IPR038218">
    <property type="entry name" value="YuzD-like_sp"/>
</dbReference>
<keyword evidence="2" id="KW-1185">Reference proteome</keyword>
<organism evidence="1 2">
    <name type="scientific">Bacillus coahuilensis p1.1.43</name>
    <dbReference type="NCBI Taxonomy" id="1150625"/>
    <lineage>
        <taxon>Bacteria</taxon>
        <taxon>Bacillati</taxon>
        <taxon>Bacillota</taxon>
        <taxon>Bacilli</taxon>
        <taxon>Bacillales</taxon>
        <taxon>Bacillaceae</taxon>
        <taxon>Bacillus</taxon>
    </lineage>
</organism>
<protein>
    <submittedName>
        <fullName evidence="1">Disulfide oxidoreductase</fullName>
    </submittedName>
</protein>
<dbReference type="EMBL" id="LDYG01000039">
    <property type="protein sequence ID" value="KUP05375.1"/>
    <property type="molecule type" value="Genomic_DNA"/>
</dbReference>
<dbReference type="Pfam" id="PF07315">
    <property type="entry name" value="DUF1462"/>
    <property type="match status" value="1"/>
</dbReference>
<dbReference type="AlphaFoldDB" id="A0A147K6H0"/>
<dbReference type="RefSeq" id="WP_059351566.1">
    <property type="nucleotide sequence ID" value="NZ_LDYG01000039.1"/>
</dbReference>
<gene>
    <name evidence="1" type="ORF">Q75_12700</name>
</gene>
<dbReference type="Proteomes" id="UP000074108">
    <property type="component" value="Unassembled WGS sequence"/>
</dbReference>
<dbReference type="Gene3D" id="3.40.30.30">
    <property type="entry name" value="Hypothetical protein sa0798"/>
    <property type="match status" value="1"/>
</dbReference>
<dbReference type="InterPro" id="IPR036249">
    <property type="entry name" value="Thioredoxin-like_sf"/>
</dbReference>
<evidence type="ECO:0000313" key="2">
    <source>
        <dbReference type="Proteomes" id="UP000074108"/>
    </source>
</evidence>